<evidence type="ECO:0000313" key="2">
    <source>
        <dbReference type="Proteomes" id="UP000018348"/>
    </source>
</evidence>
<accession>T2IAF9</accession>
<dbReference type="InterPro" id="IPR049578">
    <property type="entry name" value="CAXIP1-like_GIY-YIG_dom"/>
</dbReference>
<dbReference type="RefSeq" id="WP_021830151.1">
    <property type="nucleotide sequence ID" value="NZ_CAQK01000314.1"/>
</dbReference>
<protein>
    <recommendedName>
        <fullName evidence="3">GIY-YIG domain-containing protein</fullName>
    </recommendedName>
</protein>
<dbReference type="AlphaFoldDB" id="T2IAF9"/>
<organism evidence="1 2">
    <name type="scientific">Crocosphaera watsonii WH 8502</name>
    <dbReference type="NCBI Taxonomy" id="423474"/>
    <lineage>
        <taxon>Bacteria</taxon>
        <taxon>Bacillati</taxon>
        <taxon>Cyanobacteriota</taxon>
        <taxon>Cyanophyceae</taxon>
        <taxon>Oscillatoriophycideae</taxon>
        <taxon>Chroococcales</taxon>
        <taxon>Aphanothecaceae</taxon>
        <taxon>Crocosphaera</taxon>
    </lineage>
</organism>
<name>T2IAF9_CROWT</name>
<evidence type="ECO:0000313" key="1">
    <source>
        <dbReference type="EMBL" id="CCQ50501.1"/>
    </source>
</evidence>
<reference evidence="1 2" key="2">
    <citation type="submission" date="2013-09" db="EMBL/GenBank/DDBJ databases">
        <title>Whole genome comparison of six Crocosphaera watsonii strains with differing phenotypes.</title>
        <authorList>
            <person name="Bench S.R."/>
            <person name="Heller P."/>
            <person name="Frank I."/>
            <person name="Arciniega M."/>
            <person name="Shilova I.N."/>
            <person name="Zehr J.P."/>
        </authorList>
    </citation>
    <scope>NUCLEOTIDE SEQUENCE [LARGE SCALE GENOMIC DNA]</scope>
    <source>
        <strain evidence="1 2">WH 8502</strain>
    </source>
</reference>
<proteinExistence type="predicted"/>
<dbReference type="CDD" id="cd10450">
    <property type="entry name" value="GIY-YIG_AtGrxS16_like"/>
    <property type="match status" value="1"/>
</dbReference>
<reference evidence="1 2" key="1">
    <citation type="submission" date="2013-01" db="EMBL/GenBank/DDBJ databases">
        <authorList>
            <person name="Bench S."/>
        </authorList>
    </citation>
    <scope>NUCLEOTIDE SEQUENCE [LARGE SCALE GENOMIC DNA]</scope>
    <source>
        <strain evidence="1 2">WH 8502</strain>
    </source>
</reference>
<dbReference type="Proteomes" id="UP000018348">
    <property type="component" value="Unassembled WGS sequence"/>
</dbReference>
<evidence type="ECO:0008006" key="3">
    <source>
        <dbReference type="Google" id="ProtNLM"/>
    </source>
</evidence>
<gene>
    <name evidence="1" type="ORF">CWATWH8502_4473</name>
</gene>
<dbReference type="EMBL" id="CAQK01000314">
    <property type="protein sequence ID" value="CCQ50501.1"/>
    <property type="molecule type" value="Genomic_DNA"/>
</dbReference>
<sequence length="179" mass="20986">MITETQLPSLNALDYLPYLDENGVITEDLQKKIGVYAIFNENKKLKFIGYSRDIYASLKQHLVRQTQQCHWLKVEIITRPSRTILEEIKTNWTEENGDLSIDNQENQNLWTQAIDAKVCMTEEDKETYKNSDELGKIKLLKTVSRRVQADIEETLKQRGNRMKIRFNPKLKEQGLLDLK</sequence>
<comment type="caution">
    <text evidence="1">The sequence shown here is derived from an EMBL/GenBank/DDBJ whole genome shotgun (WGS) entry which is preliminary data.</text>
</comment>